<dbReference type="InterPro" id="IPR002423">
    <property type="entry name" value="Cpn60/GroEL/TCP-1"/>
</dbReference>
<dbReference type="Proteomes" id="UP001189429">
    <property type="component" value="Unassembled WGS sequence"/>
</dbReference>
<dbReference type="InterPro" id="IPR027413">
    <property type="entry name" value="GROEL-like_equatorial_sf"/>
</dbReference>
<dbReference type="Gene3D" id="3.50.7.10">
    <property type="entry name" value="GroEL"/>
    <property type="match status" value="1"/>
</dbReference>
<dbReference type="EMBL" id="CAUYUJ010012336">
    <property type="protein sequence ID" value="CAK0833772.1"/>
    <property type="molecule type" value="Genomic_DNA"/>
</dbReference>
<gene>
    <name evidence="1" type="ORF">PCOR1329_LOCUS31365</name>
</gene>
<name>A0ABN9SPH6_9DINO</name>
<sequence>MRADEVLEIRRLVHVASECFGPCARVQVLRSSDVPGARTVFTTSSTAVLQIWPVASDHHILRLILDTTSGHLQRHGDGGWLFVNFCLRVVLSLLGGRLRLLLRVDGLARPAALHGLALASAWLREALASTENPCRQAMSWSDLQSVLSLLRSSLCKPVAFTSARDASHLGVIVLEAFLEALPRGDMESFDPEANIHAGPAACWFCGPAVLWSSAVEGLVLDTPAAIVSSSERYGENSMLALFDVSLESWLPSAPVGQTGAPPLGLEALAVETPCDGAPADVGMLRQWELSQFERLARALLEAGVHVLACQKLVDPWLEDFLRCRGVSVLSRLSLRHVGHLRRLSGAVPVTSLAALPQRWEQVVGVIGPIESRTICERTYTIISPPASNRPGQCGRPPSEPARVMTLLVGAPDEHALAELKRCVPQAVRSLHESALRGTVLLGAGLTEVHLADALERRARRPLPEEQAGAGPARRAVLAVAECLRDVAQCLQPGGGLMAARGAFLDGAREALQQAAGGWPAGAPAEAEEAKRAALLGALDLAGVLLRLGGTLDFARQPLA</sequence>
<comment type="caution">
    <text evidence="1">The sequence shown here is derived from an EMBL/GenBank/DDBJ whole genome shotgun (WGS) entry which is preliminary data.</text>
</comment>
<dbReference type="InterPro" id="IPR028790">
    <property type="entry name" value="MKKS"/>
</dbReference>
<dbReference type="PANTHER" id="PTHR46787:SF1">
    <property type="entry name" value="MOLECULAR CHAPERONE MKKS"/>
    <property type="match status" value="1"/>
</dbReference>
<dbReference type="SUPFAM" id="SSF48592">
    <property type="entry name" value="GroEL equatorial domain-like"/>
    <property type="match status" value="1"/>
</dbReference>
<evidence type="ECO:0000313" key="2">
    <source>
        <dbReference type="Proteomes" id="UP001189429"/>
    </source>
</evidence>
<dbReference type="Gene3D" id="3.30.260.10">
    <property type="entry name" value="TCP-1-like chaperonin intermediate domain"/>
    <property type="match status" value="1"/>
</dbReference>
<protein>
    <submittedName>
        <fullName evidence="1">Uncharacterized protein</fullName>
    </submittedName>
</protein>
<proteinExistence type="predicted"/>
<dbReference type="InterPro" id="IPR027409">
    <property type="entry name" value="GroEL-like_apical_dom_sf"/>
</dbReference>
<accession>A0ABN9SPH6</accession>
<evidence type="ECO:0000313" key="1">
    <source>
        <dbReference type="EMBL" id="CAK0833772.1"/>
    </source>
</evidence>
<dbReference type="Gene3D" id="1.10.560.10">
    <property type="entry name" value="GroEL-like equatorial domain"/>
    <property type="match status" value="1"/>
</dbReference>
<dbReference type="Pfam" id="PF00118">
    <property type="entry name" value="Cpn60_TCP1"/>
    <property type="match status" value="1"/>
</dbReference>
<dbReference type="InterPro" id="IPR027410">
    <property type="entry name" value="TCP-1-like_intermed_sf"/>
</dbReference>
<dbReference type="PANTHER" id="PTHR46787">
    <property type="entry name" value="SYNDROMES PUTATIVE CHAPERONIN-RELATED"/>
    <property type="match status" value="1"/>
</dbReference>
<keyword evidence="2" id="KW-1185">Reference proteome</keyword>
<dbReference type="SUPFAM" id="SSF52029">
    <property type="entry name" value="GroEL apical domain-like"/>
    <property type="match status" value="1"/>
</dbReference>
<reference evidence="1" key="1">
    <citation type="submission" date="2023-10" db="EMBL/GenBank/DDBJ databases">
        <authorList>
            <person name="Chen Y."/>
            <person name="Shah S."/>
            <person name="Dougan E. K."/>
            <person name="Thang M."/>
            <person name="Chan C."/>
        </authorList>
    </citation>
    <scope>NUCLEOTIDE SEQUENCE [LARGE SCALE GENOMIC DNA]</scope>
</reference>
<organism evidence="1 2">
    <name type="scientific">Prorocentrum cordatum</name>
    <dbReference type="NCBI Taxonomy" id="2364126"/>
    <lineage>
        <taxon>Eukaryota</taxon>
        <taxon>Sar</taxon>
        <taxon>Alveolata</taxon>
        <taxon>Dinophyceae</taxon>
        <taxon>Prorocentrales</taxon>
        <taxon>Prorocentraceae</taxon>
        <taxon>Prorocentrum</taxon>
    </lineage>
</organism>